<evidence type="ECO:0000313" key="11">
    <source>
        <dbReference type="Proteomes" id="UP000064201"/>
    </source>
</evidence>
<evidence type="ECO:0000256" key="2">
    <source>
        <dbReference type="ARBA" id="ARBA00022857"/>
    </source>
</evidence>
<evidence type="ECO:0000256" key="1">
    <source>
        <dbReference type="ARBA" id="ARBA00005525"/>
    </source>
</evidence>
<evidence type="ECO:0000256" key="3">
    <source>
        <dbReference type="ARBA" id="ARBA00023002"/>
    </source>
</evidence>
<dbReference type="GO" id="GO:0004735">
    <property type="term" value="F:pyrroline-5-carboxylate reductase activity"/>
    <property type="evidence" value="ECO:0007669"/>
    <property type="project" value="UniProtKB-UniRule"/>
</dbReference>
<dbReference type="SUPFAM" id="SSF51735">
    <property type="entry name" value="NAD(P)-binding Rossmann-fold domains"/>
    <property type="match status" value="1"/>
</dbReference>
<dbReference type="Pfam" id="PF03807">
    <property type="entry name" value="F420_oxidored"/>
    <property type="match status" value="1"/>
</dbReference>
<dbReference type="EC" id="1.5.1.2" evidence="4 5"/>
<dbReference type="InterPro" id="IPR008927">
    <property type="entry name" value="6-PGluconate_DH-like_C_sf"/>
</dbReference>
<proteinExistence type="inferred from homology"/>
<evidence type="ECO:0000313" key="10">
    <source>
        <dbReference type="EMBL" id="AKJ96166.1"/>
    </source>
</evidence>
<evidence type="ECO:0000259" key="9">
    <source>
        <dbReference type="Pfam" id="PF14748"/>
    </source>
</evidence>
<protein>
    <recommendedName>
        <fullName evidence="4 5">Pyrroline-5-carboxylate reductase</fullName>
        <shortName evidence="4">P5C reductase</shortName>
        <shortName evidence="4">P5CR</shortName>
        <ecNumber evidence="4 5">1.5.1.2</ecNumber>
    </recommendedName>
    <alternativeName>
        <fullName evidence="4">PCA reductase</fullName>
    </alternativeName>
</protein>
<dbReference type="PROSITE" id="PS00521">
    <property type="entry name" value="P5CR"/>
    <property type="match status" value="1"/>
</dbReference>
<feature type="domain" description="Pyrroline-5-carboxylate reductase catalytic N-terminal" evidence="8">
    <location>
        <begin position="8"/>
        <end position="102"/>
    </location>
</feature>
<gene>
    <name evidence="4" type="primary">proC</name>
    <name evidence="10" type="ORF">TVD_12715</name>
</gene>
<comment type="pathway">
    <text evidence="4 7">Amino-acid biosynthesis; L-proline biosynthesis; L-proline from L-glutamate 5-semialdehyde: step 1/1.</text>
</comment>
<dbReference type="Proteomes" id="UP000064201">
    <property type="component" value="Chromosome"/>
</dbReference>
<feature type="domain" description="Pyrroline-5-carboxylate reductase dimerisation" evidence="9">
    <location>
        <begin position="166"/>
        <end position="270"/>
    </location>
</feature>
<dbReference type="NCBIfam" id="TIGR00112">
    <property type="entry name" value="proC"/>
    <property type="match status" value="1"/>
</dbReference>
<comment type="subcellular location">
    <subcellularLocation>
        <location evidence="4">Cytoplasm</location>
    </subcellularLocation>
</comment>
<dbReference type="InterPro" id="IPR036291">
    <property type="entry name" value="NAD(P)-bd_dom_sf"/>
</dbReference>
<dbReference type="InterPro" id="IPR053790">
    <property type="entry name" value="P5CR-like_CS"/>
</dbReference>
<keyword evidence="2 4" id="KW-0521">NADP</keyword>
<dbReference type="InterPro" id="IPR029036">
    <property type="entry name" value="P5CR_dimer"/>
</dbReference>
<keyword evidence="3 4" id="KW-0560">Oxidoreductase</keyword>
<evidence type="ECO:0000259" key="8">
    <source>
        <dbReference type="Pfam" id="PF03807"/>
    </source>
</evidence>
<dbReference type="HAMAP" id="MF_01925">
    <property type="entry name" value="P5C_reductase"/>
    <property type="match status" value="1"/>
</dbReference>
<dbReference type="STRING" id="106634.TVD_12715"/>
<organism evidence="10 11">
    <name type="scientific">Thioalkalivibrio versutus</name>
    <dbReference type="NCBI Taxonomy" id="106634"/>
    <lineage>
        <taxon>Bacteria</taxon>
        <taxon>Pseudomonadati</taxon>
        <taxon>Pseudomonadota</taxon>
        <taxon>Gammaproteobacteria</taxon>
        <taxon>Chromatiales</taxon>
        <taxon>Ectothiorhodospiraceae</taxon>
        <taxon>Thioalkalivibrio</taxon>
    </lineage>
</organism>
<comment type="catalytic activity">
    <reaction evidence="4">
        <text>L-proline + NAD(+) = (S)-1-pyrroline-5-carboxylate + NADH + 2 H(+)</text>
        <dbReference type="Rhea" id="RHEA:14105"/>
        <dbReference type="ChEBI" id="CHEBI:15378"/>
        <dbReference type="ChEBI" id="CHEBI:17388"/>
        <dbReference type="ChEBI" id="CHEBI:57540"/>
        <dbReference type="ChEBI" id="CHEBI:57945"/>
        <dbReference type="ChEBI" id="CHEBI:60039"/>
        <dbReference type="EC" id="1.5.1.2"/>
    </reaction>
</comment>
<dbReference type="PATRIC" id="fig|106634.4.peg.2591"/>
<dbReference type="InterPro" id="IPR028939">
    <property type="entry name" value="P5C_Rdtase_cat_N"/>
</dbReference>
<evidence type="ECO:0000256" key="6">
    <source>
        <dbReference type="PIRSR" id="PIRSR000193-1"/>
    </source>
</evidence>
<dbReference type="PANTHER" id="PTHR11645">
    <property type="entry name" value="PYRROLINE-5-CARBOXYLATE REDUCTASE"/>
    <property type="match status" value="1"/>
</dbReference>
<evidence type="ECO:0000256" key="7">
    <source>
        <dbReference type="RuleBase" id="RU003903"/>
    </source>
</evidence>
<dbReference type="PANTHER" id="PTHR11645:SF0">
    <property type="entry name" value="PYRROLINE-5-CARBOXYLATE REDUCTASE 3"/>
    <property type="match status" value="1"/>
</dbReference>
<dbReference type="GO" id="GO:0055129">
    <property type="term" value="P:L-proline biosynthetic process"/>
    <property type="evidence" value="ECO:0007669"/>
    <property type="project" value="UniProtKB-UniRule"/>
</dbReference>
<comment type="similarity">
    <text evidence="1 4 7">Belongs to the pyrroline-5-carboxylate reductase family.</text>
</comment>
<dbReference type="OrthoDB" id="9805754at2"/>
<dbReference type="GO" id="GO:0005737">
    <property type="term" value="C:cytoplasm"/>
    <property type="evidence" value="ECO:0007669"/>
    <property type="project" value="UniProtKB-SubCell"/>
</dbReference>
<reference evidence="10 11" key="1">
    <citation type="submission" date="2015-04" db="EMBL/GenBank/DDBJ databases">
        <title>Complete Sequence for the Genome of the Thioalkalivibrio versutus D301.</title>
        <authorList>
            <person name="Mu T."/>
            <person name="Zhou J."/>
            <person name="Xu X."/>
        </authorList>
    </citation>
    <scope>NUCLEOTIDE SEQUENCE [LARGE SCALE GENOMIC DNA]</scope>
    <source>
        <strain evidence="10 11">D301</strain>
    </source>
</reference>
<dbReference type="PIRSF" id="PIRSF000193">
    <property type="entry name" value="Pyrrol-5-carb_rd"/>
    <property type="match status" value="1"/>
</dbReference>
<dbReference type="UniPathway" id="UPA00098">
    <property type="reaction ID" value="UER00361"/>
</dbReference>
<dbReference type="RefSeq" id="WP_047251751.1">
    <property type="nucleotide sequence ID" value="NZ_CP011367.1"/>
</dbReference>
<feature type="binding site" evidence="6">
    <location>
        <begin position="11"/>
        <end position="16"/>
    </location>
    <ligand>
        <name>NADP(+)</name>
        <dbReference type="ChEBI" id="CHEBI:58349"/>
    </ligand>
</feature>
<dbReference type="FunFam" id="1.10.3730.10:FF:000001">
    <property type="entry name" value="Pyrroline-5-carboxylate reductase"/>
    <property type="match status" value="1"/>
</dbReference>
<sequence>MTEHRFEVGFIGAGNMGEALLQGLVQSGHAAERIAIADKSAERIRDLQARYPGLGSGSAAELAASSAALVLAVKPQTLPELAPTLRDAVNQGQPLVISVAAGITTTQLAGWLGDATRLVRAMPNTPALVGAGVTGLYAASTAGPEDRAIATRLLEAVGRAIWVEDEEQMHAVTATSGSGPAYVFLMIEAMQEAAQSLGLPADTALELTLGTLAGATRLAAETDETAAELRHRVTSPGGTTERALQVLEDSDLRDLMRRAMTAAADRSRELGR</sequence>
<evidence type="ECO:0000256" key="5">
    <source>
        <dbReference type="NCBIfam" id="TIGR00112"/>
    </source>
</evidence>
<comment type="catalytic activity">
    <reaction evidence="4 7">
        <text>L-proline + NADP(+) = (S)-1-pyrroline-5-carboxylate + NADPH + 2 H(+)</text>
        <dbReference type="Rhea" id="RHEA:14109"/>
        <dbReference type="ChEBI" id="CHEBI:15378"/>
        <dbReference type="ChEBI" id="CHEBI:17388"/>
        <dbReference type="ChEBI" id="CHEBI:57783"/>
        <dbReference type="ChEBI" id="CHEBI:58349"/>
        <dbReference type="ChEBI" id="CHEBI:60039"/>
        <dbReference type="EC" id="1.5.1.2"/>
    </reaction>
</comment>
<keyword evidence="4" id="KW-0963">Cytoplasm</keyword>
<dbReference type="KEGG" id="tvr:TVD_12715"/>
<feature type="binding site" evidence="6">
    <location>
        <begin position="72"/>
        <end position="75"/>
    </location>
    <ligand>
        <name>NADP(+)</name>
        <dbReference type="ChEBI" id="CHEBI:58349"/>
    </ligand>
</feature>
<keyword evidence="11" id="KW-1185">Reference proteome</keyword>
<keyword evidence="4 7" id="KW-0028">Amino-acid biosynthesis</keyword>
<dbReference type="AlphaFoldDB" id="A0A0G3GBI5"/>
<comment type="function">
    <text evidence="4">Catalyzes the reduction of 1-pyrroline-5-carboxylate (PCA) to L-proline.</text>
</comment>
<name>A0A0G3GBI5_9GAMM</name>
<dbReference type="SUPFAM" id="SSF48179">
    <property type="entry name" value="6-phosphogluconate dehydrogenase C-terminal domain-like"/>
    <property type="match status" value="1"/>
</dbReference>
<evidence type="ECO:0000256" key="4">
    <source>
        <dbReference type="HAMAP-Rule" id="MF_01925"/>
    </source>
</evidence>
<accession>A0A0G3GBI5</accession>
<dbReference type="Pfam" id="PF14748">
    <property type="entry name" value="P5CR_dimer"/>
    <property type="match status" value="1"/>
</dbReference>
<keyword evidence="4 7" id="KW-0641">Proline biosynthesis</keyword>
<dbReference type="EMBL" id="CP011367">
    <property type="protein sequence ID" value="AKJ96166.1"/>
    <property type="molecule type" value="Genomic_DNA"/>
</dbReference>
<dbReference type="InterPro" id="IPR000304">
    <property type="entry name" value="Pyrroline-COOH_reductase"/>
</dbReference>
<dbReference type="Gene3D" id="1.10.3730.10">
    <property type="entry name" value="ProC C-terminal domain-like"/>
    <property type="match status" value="1"/>
</dbReference>
<dbReference type="Gene3D" id="3.40.50.720">
    <property type="entry name" value="NAD(P)-binding Rossmann-like Domain"/>
    <property type="match status" value="1"/>
</dbReference>